<name>A0A5J9WDQ1_9POAL</name>
<dbReference type="Gramene" id="TVU46459">
    <property type="protein sequence ID" value="TVU46459"/>
    <property type="gene ID" value="EJB05_05999"/>
</dbReference>
<evidence type="ECO:0000313" key="3">
    <source>
        <dbReference type="Proteomes" id="UP000324897"/>
    </source>
</evidence>
<feature type="domain" description="F-box" evidence="1">
    <location>
        <begin position="17"/>
        <end position="57"/>
    </location>
</feature>
<dbReference type="PANTHER" id="PTHR35546:SF105">
    <property type="entry name" value="OS05G0139200 PROTEIN"/>
    <property type="match status" value="1"/>
</dbReference>
<feature type="non-terminal residue" evidence="2">
    <location>
        <position position="1"/>
    </location>
</feature>
<dbReference type="Gene3D" id="1.20.1280.50">
    <property type="match status" value="1"/>
</dbReference>
<dbReference type="InterPro" id="IPR011044">
    <property type="entry name" value="Quino_amine_DH_bsu"/>
</dbReference>
<dbReference type="SMART" id="SM00256">
    <property type="entry name" value="FBOX"/>
    <property type="match status" value="1"/>
</dbReference>
<dbReference type="AlphaFoldDB" id="A0A5J9WDQ1"/>
<organism evidence="2 3">
    <name type="scientific">Eragrostis curvula</name>
    <name type="common">weeping love grass</name>
    <dbReference type="NCBI Taxonomy" id="38414"/>
    <lineage>
        <taxon>Eukaryota</taxon>
        <taxon>Viridiplantae</taxon>
        <taxon>Streptophyta</taxon>
        <taxon>Embryophyta</taxon>
        <taxon>Tracheophyta</taxon>
        <taxon>Spermatophyta</taxon>
        <taxon>Magnoliopsida</taxon>
        <taxon>Liliopsida</taxon>
        <taxon>Poales</taxon>
        <taxon>Poaceae</taxon>
        <taxon>PACMAD clade</taxon>
        <taxon>Chloridoideae</taxon>
        <taxon>Eragrostideae</taxon>
        <taxon>Eragrostidinae</taxon>
        <taxon>Eragrostis</taxon>
    </lineage>
</organism>
<proteinExistence type="predicted"/>
<dbReference type="Proteomes" id="UP000324897">
    <property type="component" value="Chromosome 5"/>
</dbReference>
<evidence type="ECO:0000259" key="1">
    <source>
        <dbReference type="SMART" id="SM00256"/>
    </source>
</evidence>
<gene>
    <name evidence="2" type="ORF">EJB05_05999</name>
</gene>
<dbReference type="PANTHER" id="PTHR35546">
    <property type="entry name" value="F-BOX PROTEIN INTERACTION DOMAIN PROTEIN-RELATED"/>
    <property type="match status" value="1"/>
</dbReference>
<keyword evidence="3" id="KW-1185">Reference proteome</keyword>
<dbReference type="InterPro" id="IPR001810">
    <property type="entry name" value="F-box_dom"/>
</dbReference>
<dbReference type="InterPro" id="IPR055290">
    <property type="entry name" value="At3g26010-like"/>
</dbReference>
<dbReference type="CDD" id="cd22157">
    <property type="entry name" value="F-box_AtFBW1-like"/>
    <property type="match status" value="1"/>
</dbReference>
<comment type="caution">
    <text evidence="2">The sequence shown here is derived from an EMBL/GenBank/DDBJ whole genome shotgun (WGS) entry which is preliminary data.</text>
</comment>
<reference evidence="2 3" key="1">
    <citation type="journal article" date="2019" name="Sci. Rep.">
        <title>A high-quality genome of Eragrostis curvula grass provides insights into Poaceae evolution and supports new strategies to enhance forage quality.</title>
        <authorList>
            <person name="Carballo J."/>
            <person name="Santos B.A.C.M."/>
            <person name="Zappacosta D."/>
            <person name="Garbus I."/>
            <person name="Selva J.P."/>
            <person name="Gallo C.A."/>
            <person name="Diaz A."/>
            <person name="Albertini E."/>
            <person name="Caccamo M."/>
            <person name="Echenique V."/>
        </authorList>
    </citation>
    <scope>NUCLEOTIDE SEQUENCE [LARGE SCALE GENOMIC DNA]</scope>
    <source>
        <strain evidence="3">cv. Victoria</strain>
        <tissue evidence="2">Leaf</tissue>
    </source>
</reference>
<dbReference type="Pfam" id="PF00646">
    <property type="entry name" value="F-box"/>
    <property type="match status" value="1"/>
</dbReference>
<dbReference type="EMBL" id="RWGY01000004">
    <property type="protein sequence ID" value="TVU46459.1"/>
    <property type="molecule type" value="Genomic_DNA"/>
</dbReference>
<dbReference type="InterPro" id="IPR036047">
    <property type="entry name" value="F-box-like_dom_sf"/>
</dbReference>
<dbReference type="SUPFAM" id="SSF81383">
    <property type="entry name" value="F-box domain"/>
    <property type="match status" value="1"/>
</dbReference>
<evidence type="ECO:0000313" key="2">
    <source>
        <dbReference type="EMBL" id="TVU46459.1"/>
    </source>
</evidence>
<sequence>MASASKEMTGRNPAEHLTDDIILQILSRLPAKSICRCKCVSRAWRDLISHRDNRKKLAQTLAGFFYHTDSRERFPESARHFTNVTGRGAPLVRPSLSFLPGHNDISILDSCYGLLLCRRRTAGAFHYVVCNPATEEWMELPESSQGDNGLEIYSSKNGEWAHRDSGWSADASLNDDLSSVFFNGRLHVFELILQDVLVVDTEGKVWRTISVPDGSDDGFIGQSQGCLFYLNTMEEHDFKLSVYVLEDYATDEWTFKHSVRTSTLLGTSTFSTMQYYSLITIHPDCNRIFFISDLDNTLRCYDMDRRQVHVIHNMGCDRNRWERSLPYVPLFMEAFAVWAFKLEIVGSLLHECHGLSYSVKSLKMGHMYVSLPEGLSLTRMRSPASEKPSGEHLGVAGRGLHGAAVVVVAQLWRERGVAGRGSGELEDRMRAQGIDFIGVRLREASAAK</sequence>
<protein>
    <recommendedName>
        <fullName evidence="1">F-box domain-containing protein</fullName>
    </recommendedName>
</protein>
<feature type="non-terminal residue" evidence="2">
    <location>
        <position position="448"/>
    </location>
</feature>
<accession>A0A5J9WDQ1</accession>
<dbReference type="SUPFAM" id="SSF50969">
    <property type="entry name" value="YVTN repeat-like/Quinoprotein amine dehydrogenase"/>
    <property type="match status" value="1"/>
</dbReference>
<dbReference type="OrthoDB" id="581708at2759"/>